<reference evidence="1 2" key="1">
    <citation type="submission" date="2017-12" db="EMBL/GenBank/DDBJ databases">
        <title>Genomes of bacteria within cyanobacterial aggregates.</title>
        <authorList>
            <person name="Cai H."/>
        </authorList>
    </citation>
    <scope>NUCLEOTIDE SEQUENCE [LARGE SCALE GENOMIC DNA]</scope>
    <source>
        <strain evidence="1 2">TH16</strain>
    </source>
</reference>
<accession>A0A2K9NCN1</accession>
<evidence type="ECO:0000313" key="2">
    <source>
        <dbReference type="Proteomes" id="UP000234752"/>
    </source>
</evidence>
<dbReference type="Proteomes" id="UP000234752">
    <property type="component" value="Chromosome eg_1"/>
</dbReference>
<dbReference type="AlphaFoldDB" id="A0A2K9NCN1"/>
<organism evidence="1 2">
    <name type="scientific">Niveispirillum cyanobacteriorum</name>
    <dbReference type="NCBI Taxonomy" id="1612173"/>
    <lineage>
        <taxon>Bacteria</taxon>
        <taxon>Pseudomonadati</taxon>
        <taxon>Pseudomonadota</taxon>
        <taxon>Alphaproteobacteria</taxon>
        <taxon>Rhodospirillales</taxon>
        <taxon>Azospirillaceae</taxon>
        <taxon>Niveispirillum</taxon>
    </lineage>
</organism>
<protein>
    <submittedName>
        <fullName evidence="1">Uncharacterized protein</fullName>
    </submittedName>
</protein>
<name>A0A2K9NCN1_9PROT</name>
<keyword evidence="2" id="KW-1185">Reference proteome</keyword>
<proteinExistence type="predicted"/>
<gene>
    <name evidence="1" type="ORF">C0V82_12120</name>
</gene>
<dbReference type="EMBL" id="CP025611">
    <property type="protein sequence ID" value="AUN30901.1"/>
    <property type="molecule type" value="Genomic_DNA"/>
</dbReference>
<dbReference type="KEGG" id="ncb:C0V82_12120"/>
<sequence length="86" mass="9203">MIWADDGIDPINISQHINTGTEWRGLSQNCNPDLWVGVVILMQRGAAATDGGHGTLSGAALVRAATCPYGPPRLSRHLSKRQGRPT</sequence>
<evidence type="ECO:0000313" key="1">
    <source>
        <dbReference type="EMBL" id="AUN30901.1"/>
    </source>
</evidence>